<evidence type="ECO:0000256" key="2">
    <source>
        <dbReference type="SAM" id="MobiDB-lite"/>
    </source>
</evidence>
<feature type="compositionally biased region" description="Acidic residues" evidence="2">
    <location>
        <begin position="56"/>
        <end position="67"/>
    </location>
</feature>
<dbReference type="SMART" id="SM00054">
    <property type="entry name" value="EFh"/>
    <property type="match status" value="2"/>
</dbReference>
<dbReference type="Gene3D" id="1.10.238.10">
    <property type="entry name" value="EF-hand"/>
    <property type="match status" value="1"/>
</dbReference>
<feature type="compositionally biased region" description="Polar residues" evidence="2">
    <location>
        <begin position="561"/>
        <end position="574"/>
    </location>
</feature>
<name>A0ABD3WIY9_SINWO</name>
<dbReference type="InterPro" id="IPR002048">
    <property type="entry name" value="EF_hand_dom"/>
</dbReference>
<evidence type="ECO:0000259" key="3">
    <source>
        <dbReference type="PROSITE" id="PS50222"/>
    </source>
</evidence>
<feature type="region of interest" description="Disordered" evidence="2">
    <location>
        <begin position="519"/>
        <end position="585"/>
    </location>
</feature>
<dbReference type="Pfam" id="PF13516">
    <property type="entry name" value="LRR_6"/>
    <property type="match status" value="6"/>
</dbReference>
<dbReference type="InterPro" id="IPR018247">
    <property type="entry name" value="EF_Hand_1_Ca_BS"/>
</dbReference>
<gene>
    <name evidence="4" type="ORF">ACJMK2_036892</name>
</gene>
<dbReference type="InterPro" id="IPR001611">
    <property type="entry name" value="Leu-rich_rpt"/>
</dbReference>
<dbReference type="CDD" id="cd00051">
    <property type="entry name" value="EFh"/>
    <property type="match status" value="1"/>
</dbReference>
<evidence type="ECO:0000256" key="1">
    <source>
        <dbReference type="ARBA" id="ARBA00022837"/>
    </source>
</evidence>
<keyword evidence="1" id="KW-0106">Calcium</keyword>
<dbReference type="Gene3D" id="3.80.10.10">
    <property type="entry name" value="Ribonuclease Inhibitor"/>
    <property type="match status" value="2"/>
</dbReference>
<dbReference type="PANTHER" id="PTHR24114:SF2">
    <property type="entry name" value="F-BOX DOMAIN-CONTAINING PROTEIN-RELATED"/>
    <property type="match status" value="1"/>
</dbReference>
<sequence>MSYSKSPINSRPSSRLSAKKLEKDQESILGDEKDEEILRRVVRSAQKKGSGPASDADSDQEWDTDLEDEKYPYNRNVRYVPEEEKTRIVYMAACSKFKVVPTNSFLKGLPKGIIQVNYQGLGPIGTKALALGLVVNRNVTELHLAGNMIGEEGIRYVTAMMAENEFIKILDLSENDLGSFGAEMIMDMFSENDTLSLLNLSGNHFKEKDAERFAEILQNPHEQFISLRELDLSHNEFADEGAKIIGHALGKNDCLTKLSLKWNHIRSEGFTCIADGLMVNTFLRHLDLSWNGMGNSGAKAIAKALEVNRTLEELNLNSNRIGTVGVAAIFTSISNNDALKILRMSNNPIPLEGPVVALEILKTSANCGLKELEIQDLSVPKTFFEYLEEILVTKPYFKVHYGGFMDFRDLLKVSIKKSQDVWMKDPVLLFLHFVEENQLNLMKIFTSFDTDKSCTVTKTEFIHGLQKLGIPMTDPQLDEMIIVLDVDKNGEIDPDEFMEGYNKHMKRLRKYLTGDSYRSESTLSSADSRPPSSINSNGNTDNYKRSEENSGNLLQVPVRPGTSNRPTSQPTVQEEPSDLTIPVPS</sequence>
<feature type="compositionally biased region" description="Polar residues" evidence="2">
    <location>
        <begin position="1"/>
        <end position="16"/>
    </location>
</feature>
<dbReference type="InterPro" id="IPR052394">
    <property type="entry name" value="LRR-containing"/>
</dbReference>
<proteinExistence type="predicted"/>
<dbReference type="AlphaFoldDB" id="A0ABD3WIY9"/>
<dbReference type="PANTHER" id="PTHR24114">
    <property type="entry name" value="LEUCINE RICH REPEAT FAMILY PROTEIN"/>
    <property type="match status" value="1"/>
</dbReference>
<dbReference type="PROSITE" id="PS50222">
    <property type="entry name" value="EF_HAND_2"/>
    <property type="match status" value="2"/>
</dbReference>
<comment type="caution">
    <text evidence="4">The sequence shown here is derived from an EMBL/GenBank/DDBJ whole genome shotgun (WGS) entry which is preliminary data.</text>
</comment>
<evidence type="ECO:0000313" key="4">
    <source>
        <dbReference type="EMBL" id="KAL3873807.1"/>
    </source>
</evidence>
<dbReference type="SMART" id="SM00368">
    <property type="entry name" value="LRR_RI"/>
    <property type="match status" value="8"/>
</dbReference>
<dbReference type="PROSITE" id="PS00018">
    <property type="entry name" value="EF_HAND_1"/>
    <property type="match status" value="1"/>
</dbReference>
<protein>
    <recommendedName>
        <fullName evidence="3">EF-hand domain-containing protein</fullName>
    </recommendedName>
</protein>
<dbReference type="SUPFAM" id="SSF47473">
    <property type="entry name" value="EF-hand"/>
    <property type="match status" value="1"/>
</dbReference>
<feature type="region of interest" description="Disordered" evidence="2">
    <location>
        <begin position="1"/>
        <end position="67"/>
    </location>
</feature>
<dbReference type="InterPro" id="IPR011992">
    <property type="entry name" value="EF-hand-dom_pair"/>
</dbReference>
<dbReference type="Pfam" id="PF13499">
    <property type="entry name" value="EF-hand_7"/>
    <property type="match status" value="1"/>
</dbReference>
<dbReference type="InterPro" id="IPR032675">
    <property type="entry name" value="LRR_dom_sf"/>
</dbReference>
<feature type="compositionally biased region" description="Polar residues" evidence="2">
    <location>
        <begin position="519"/>
        <end position="541"/>
    </location>
</feature>
<reference evidence="4 5" key="1">
    <citation type="submission" date="2024-11" db="EMBL/GenBank/DDBJ databases">
        <title>Chromosome-level genome assembly of the freshwater bivalve Anodonta woodiana.</title>
        <authorList>
            <person name="Chen X."/>
        </authorList>
    </citation>
    <scope>NUCLEOTIDE SEQUENCE [LARGE SCALE GENOMIC DNA]</scope>
    <source>
        <strain evidence="4">MN2024</strain>
        <tissue evidence="4">Gills</tissue>
    </source>
</reference>
<accession>A0ABD3WIY9</accession>
<dbReference type="Proteomes" id="UP001634394">
    <property type="component" value="Unassembled WGS sequence"/>
</dbReference>
<dbReference type="SUPFAM" id="SSF52047">
    <property type="entry name" value="RNI-like"/>
    <property type="match status" value="1"/>
</dbReference>
<evidence type="ECO:0000313" key="5">
    <source>
        <dbReference type="Proteomes" id="UP001634394"/>
    </source>
</evidence>
<feature type="domain" description="EF-hand" evidence="3">
    <location>
        <begin position="436"/>
        <end position="471"/>
    </location>
</feature>
<organism evidence="4 5">
    <name type="scientific">Sinanodonta woodiana</name>
    <name type="common">Chinese pond mussel</name>
    <name type="synonym">Anodonta woodiana</name>
    <dbReference type="NCBI Taxonomy" id="1069815"/>
    <lineage>
        <taxon>Eukaryota</taxon>
        <taxon>Metazoa</taxon>
        <taxon>Spiralia</taxon>
        <taxon>Lophotrochozoa</taxon>
        <taxon>Mollusca</taxon>
        <taxon>Bivalvia</taxon>
        <taxon>Autobranchia</taxon>
        <taxon>Heteroconchia</taxon>
        <taxon>Palaeoheterodonta</taxon>
        <taxon>Unionida</taxon>
        <taxon>Unionoidea</taxon>
        <taxon>Unionidae</taxon>
        <taxon>Unioninae</taxon>
        <taxon>Sinanodonta</taxon>
    </lineage>
</organism>
<keyword evidence="5" id="KW-1185">Reference proteome</keyword>
<feature type="domain" description="EF-hand" evidence="3">
    <location>
        <begin position="472"/>
        <end position="507"/>
    </location>
</feature>
<dbReference type="EMBL" id="JBJQND010000006">
    <property type="protein sequence ID" value="KAL3873807.1"/>
    <property type="molecule type" value="Genomic_DNA"/>
</dbReference>